<feature type="active site" description="Nucleophile" evidence="7">
    <location>
        <position position="225"/>
    </location>
</feature>
<evidence type="ECO:0000256" key="5">
    <source>
        <dbReference type="ARBA" id="ARBA00022984"/>
    </source>
</evidence>
<evidence type="ECO:0000256" key="6">
    <source>
        <dbReference type="ARBA" id="ARBA00023316"/>
    </source>
</evidence>
<accession>A0ABU3BTJ8</accession>
<feature type="signal peptide" evidence="9">
    <location>
        <begin position="1"/>
        <end position="20"/>
    </location>
</feature>
<keyword evidence="6 7" id="KW-0961">Cell wall biogenesis/degradation</keyword>
<protein>
    <submittedName>
        <fullName evidence="11">L,D-transpeptidase</fullName>
        <ecNumber evidence="11">2.-.-.-</ecNumber>
    </submittedName>
</protein>
<reference evidence="11 12" key="1">
    <citation type="submission" date="2023-09" db="EMBL/GenBank/DDBJ databases">
        <authorList>
            <person name="Rey-Velasco X."/>
        </authorList>
    </citation>
    <scope>NUCLEOTIDE SEQUENCE [LARGE SCALE GENOMIC DNA]</scope>
    <source>
        <strain evidence="11 12">F394</strain>
    </source>
</reference>
<evidence type="ECO:0000256" key="7">
    <source>
        <dbReference type="PROSITE-ProRule" id="PRU01373"/>
    </source>
</evidence>
<evidence type="ECO:0000259" key="10">
    <source>
        <dbReference type="PROSITE" id="PS52029"/>
    </source>
</evidence>
<dbReference type="Gene3D" id="2.40.440.10">
    <property type="entry name" value="L,D-transpeptidase catalytic domain-like"/>
    <property type="match status" value="1"/>
</dbReference>
<keyword evidence="12" id="KW-1185">Reference proteome</keyword>
<evidence type="ECO:0000256" key="4">
    <source>
        <dbReference type="ARBA" id="ARBA00022960"/>
    </source>
</evidence>
<evidence type="ECO:0000313" key="11">
    <source>
        <dbReference type="EMBL" id="MDT0632496.1"/>
    </source>
</evidence>
<feature type="chain" id="PRO_5046000262" evidence="9">
    <location>
        <begin position="21"/>
        <end position="325"/>
    </location>
</feature>
<keyword evidence="4 7" id="KW-0133">Cell shape</keyword>
<name>A0ABU3BTJ8_9BACT</name>
<evidence type="ECO:0000256" key="3">
    <source>
        <dbReference type="ARBA" id="ARBA00022679"/>
    </source>
</evidence>
<dbReference type="PANTHER" id="PTHR30582:SF2">
    <property type="entry name" value="L,D-TRANSPEPTIDASE YCIB-RELATED"/>
    <property type="match status" value="1"/>
</dbReference>
<feature type="active site" description="Proton donor/acceptor" evidence="7">
    <location>
        <position position="210"/>
    </location>
</feature>
<keyword evidence="5 7" id="KW-0573">Peptidoglycan synthesis</keyword>
<comment type="pathway">
    <text evidence="1 7">Cell wall biogenesis; peptidoglycan biosynthesis.</text>
</comment>
<feature type="region of interest" description="Disordered" evidence="8">
    <location>
        <begin position="297"/>
        <end position="325"/>
    </location>
</feature>
<dbReference type="PROSITE" id="PS52029">
    <property type="entry name" value="LD_TPASE"/>
    <property type="match status" value="1"/>
</dbReference>
<dbReference type="GO" id="GO:0016740">
    <property type="term" value="F:transferase activity"/>
    <property type="evidence" value="ECO:0007669"/>
    <property type="project" value="UniProtKB-KW"/>
</dbReference>
<dbReference type="RefSeq" id="WP_311664426.1">
    <property type="nucleotide sequence ID" value="NZ_JAVRHT010000029.1"/>
</dbReference>
<evidence type="ECO:0000313" key="12">
    <source>
        <dbReference type="Proteomes" id="UP001267426"/>
    </source>
</evidence>
<dbReference type="SUPFAM" id="SSF141523">
    <property type="entry name" value="L,D-transpeptidase catalytic domain-like"/>
    <property type="match status" value="1"/>
</dbReference>
<keyword evidence="9" id="KW-0732">Signal</keyword>
<dbReference type="Pfam" id="PF03734">
    <property type="entry name" value="YkuD"/>
    <property type="match status" value="1"/>
</dbReference>
<evidence type="ECO:0000256" key="2">
    <source>
        <dbReference type="ARBA" id="ARBA00005992"/>
    </source>
</evidence>
<evidence type="ECO:0000256" key="1">
    <source>
        <dbReference type="ARBA" id="ARBA00004752"/>
    </source>
</evidence>
<dbReference type="PANTHER" id="PTHR30582">
    <property type="entry name" value="L,D-TRANSPEPTIDASE"/>
    <property type="match status" value="1"/>
</dbReference>
<dbReference type="EC" id="2.-.-.-" evidence="11"/>
<proteinExistence type="inferred from homology"/>
<comment type="similarity">
    <text evidence="2">Belongs to the YkuD family.</text>
</comment>
<dbReference type="Proteomes" id="UP001267426">
    <property type="component" value="Unassembled WGS sequence"/>
</dbReference>
<dbReference type="InterPro" id="IPR005490">
    <property type="entry name" value="LD_TPept_cat_dom"/>
</dbReference>
<dbReference type="CDD" id="cd16913">
    <property type="entry name" value="YkuD_like"/>
    <property type="match status" value="1"/>
</dbReference>
<feature type="domain" description="L,D-TPase catalytic" evidence="10">
    <location>
        <begin position="134"/>
        <end position="271"/>
    </location>
</feature>
<dbReference type="InterPro" id="IPR038063">
    <property type="entry name" value="Transpep_catalytic_dom"/>
</dbReference>
<evidence type="ECO:0000256" key="8">
    <source>
        <dbReference type="SAM" id="MobiDB-lite"/>
    </source>
</evidence>
<organism evidence="11 12">
    <name type="scientific">Rubrivirga litoralis</name>
    <dbReference type="NCBI Taxonomy" id="3075598"/>
    <lineage>
        <taxon>Bacteria</taxon>
        <taxon>Pseudomonadati</taxon>
        <taxon>Rhodothermota</taxon>
        <taxon>Rhodothermia</taxon>
        <taxon>Rhodothermales</taxon>
        <taxon>Rubricoccaceae</taxon>
        <taxon>Rubrivirga</taxon>
    </lineage>
</organism>
<comment type="caution">
    <text evidence="11">The sequence shown here is derived from an EMBL/GenBank/DDBJ whole genome shotgun (WGS) entry which is preliminary data.</text>
</comment>
<dbReference type="InterPro" id="IPR050979">
    <property type="entry name" value="LD-transpeptidase"/>
</dbReference>
<keyword evidence="3 11" id="KW-0808">Transferase</keyword>
<dbReference type="EMBL" id="JAVRHT010000029">
    <property type="protein sequence ID" value="MDT0632496.1"/>
    <property type="molecule type" value="Genomic_DNA"/>
</dbReference>
<evidence type="ECO:0000256" key="9">
    <source>
        <dbReference type="SAM" id="SignalP"/>
    </source>
</evidence>
<sequence>MRFRLLALLALALVTGPASAQSERQLFNQDRLAELLYAHRSDLEDIPEVTFRYYTLSDSIGNSILARHGLYEMVGDGDARAGREKLGMTTFLNGVFLETLDTGDTIVIPDHFDLDPRAYSPFPRVYEGARDFDKLFVIDKTTQAWAGYENGRLARWGLVSTGAEGTETPSGRFNFNWKELHRVSTLSPPGESWDMRWVFNFHDRRGIHIHQYYALPTSGAASHGCVRLMTADAKWIYDWADGWTTTTGEAEDAMGSRGGRVIEQGTTVLVLGEAPNGTPERFRDVDGRPELVRVELPEDPYSVRPGTDQQVRFDRLRKQQATSTP</sequence>
<gene>
    <name evidence="11" type="ORF">RM540_12115</name>
</gene>